<organism evidence="3">
    <name type="scientific">Ignisphaera aggregans</name>
    <dbReference type="NCBI Taxonomy" id="334771"/>
    <lineage>
        <taxon>Archaea</taxon>
        <taxon>Thermoproteota</taxon>
        <taxon>Thermoprotei</taxon>
        <taxon>Desulfurococcales</taxon>
        <taxon>Desulfurococcaceae</taxon>
        <taxon>Ignisphaera</taxon>
    </lineage>
</organism>
<dbReference type="Gene3D" id="3.40.50.720">
    <property type="entry name" value="NAD(P)-binding Rossmann-like Domain"/>
    <property type="match status" value="1"/>
</dbReference>
<dbReference type="EMBL" id="DTFF01000059">
    <property type="protein sequence ID" value="HGI88080.1"/>
    <property type="molecule type" value="Genomic_DNA"/>
</dbReference>
<name>A0A7C4BCU1_9CREN</name>
<evidence type="ECO:0000256" key="2">
    <source>
        <dbReference type="ARBA" id="ARBA00023002"/>
    </source>
</evidence>
<dbReference type="GO" id="GO:0006633">
    <property type="term" value="P:fatty acid biosynthetic process"/>
    <property type="evidence" value="ECO:0007669"/>
    <property type="project" value="TreeGrafter"/>
</dbReference>
<sequence>MFYFTKAVLPQMIRNRWGRAINIASMAGAAVGFPRLTHYSATKAALVGFARSLAPKVAQFNTAMSAVAPGPLETPGDHEGVPAEQLKVVRRLIPVGRVGKPQGMAGVVLFLASEEASFIAGQLVVADGGCVTQ</sequence>
<accession>A0A7C4BCU1</accession>
<dbReference type="PANTHER" id="PTHR42760">
    <property type="entry name" value="SHORT-CHAIN DEHYDROGENASES/REDUCTASES FAMILY MEMBER"/>
    <property type="match status" value="1"/>
</dbReference>
<comment type="caution">
    <text evidence="3">The sequence shown here is derived from an EMBL/GenBank/DDBJ whole genome shotgun (WGS) entry which is preliminary data.</text>
</comment>
<evidence type="ECO:0000256" key="1">
    <source>
        <dbReference type="ARBA" id="ARBA00006484"/>
    </source>
</evidence>
<dbReference type="PANTHER" id="PTHR42760:SF133">
    <property type="entry name" value="3-OXOACYL-[ACYL-CARRIER-PROTEIN] REDUCTASE"/>
    <property type="match status" value="1"/>
</dbReference>
<dbReference type="InterPro" id="IPR036291">
    <property type="entry name" value="NAD(P)-bd_dom_sf"/>
</dbReference>
<dbReference type="GO" id="GO:0048038">
    <property type="term" value="F:quinone binding"/>
    <property type="evidence" value="ECO:0007669"/>
    <property type="project" value="TreeGrafter"/>
</dbReference>
<gene>
    <name evidence="3" type="ORF">ENV14_06820</name>
</gene>
<evidence type="ECO:0000313" key="3">
    <source>
        <dbReference type="EMBL" id="HGI88080.1"/>
    </source>
</evidence>
<dbReference type="SUPFAM" id="SSF51735">
    <property type="entry name" value="NAD(P)-binding Rossmann-fold domains"/>
    <property type="match status" value="1"/>
</dbReference>
<proteinExistence type="inferred from homology"/>
<dbReference type="InterPro" id="IPR002347">
    <property type="entry name" value="SDR_fam"/>
</dbReference>
<dbReference type="PRINTS" id="PR00080">
    <property type="entry name" value="SDRFAMILY"/>
</dbReference>
<comment type="similarity">
    <text evidence="1">Belongs to the short-chain dehydrogenases/reductases (SDR) family.</text>
</comment>
<dbReference type="Pfam" id="PF13561">
    <property type="entry name" value="adh_short_C2"/>
    <property type="match status" value="1"/>
</dbReference>
<dbReference type="PRINTS" id="PR00081">
    <property type="entry name" value="GDHRDH"/>
</dbReference>
<protein>
    <submittedName>
        <fullName evidence="3">SDR family oxidoreductase</fullName>
    </submittedName>
</protein>
<dbReference type="AlphaFoldDB" id="A0A7C4BCU1"/>
<reference evidence="3" key="1">
    <citation type="journal article" date="2020" name="mSystems">
        <title>Genome- and Community-Level Interaction Insights into Carbon Utilization and Element Cycling Functions of Hydrothermarchaeota in Hydrothermal Sediment.</title>
        <authorList>
            <person name="Zhou Z."/>
            <person name="Liu Y."/>
            <person name="Xu W."/>
            <person name="Pan J."/>
            <person name="Luo Z.H."/>
            <person name="Li M."/>
        </authorList>
    </citation>
    <scope>NUCLEOTIDE SEQUENCE [LARGE SCALE GENOMIC DNA]</scope>
    <source>
        <strain evidence="3">SpSt-732</strain>
    </source>
</reference>
<keyword evidence="2" id="KW-0560">Oxidoreductase</keyword>
<dbReference type="GO" id="GO:0016616">
    <property type="term" value="F:oxidoreductase activity, acting on the CH-OH group of donors, NAD or NADP as acceptor"/>
    <property type="evidence" value="ECO:0007669"/>
    <property type="project" value="TreeGrafter"/>
</dbReference>